<sequence length="69" mass="8527">MDLASSRHRPHPRRRSLFQRLRDMVAIRRHRRRLGDLDPYLLRDIGLTESEAREEVERPFWDVPGHWRR</sequence>
<protein>
    <submittedName>
        <fullName evidence="2">Uncharacterized protein YjiS (DUF1127 family)</fullName>
    </submittedName>
</protein>
<proteinExistence type="predicted"/>
<dbReference type="AlphaFoldDB" id="A0A2S8SEI4"/>
<feature type="domain" description="YjiS-like" evidence="1">
    <location>
        <begin position="17"/>
        <end position="53"/>
    </location>
</feature>
<evidence type="ECO:0000313" key="2">
    <source>
        <dbReference type="EMBL" id="PQV59200.1"/>
    </source>
</evidence>
<reference evidence="2 3" key="1">
    <citation type="submission" date="2018-02" db="EMBL/GenBank/DDBJ databases">
        <title>Genomic Encyclopedia of Archaeal and Bacterial Type Strains, Phase II (KMG-II): from individual species to whole genera.</title>
        <authorList>
            <person name="Goeker M."/>
        </authorList>
    </citation>
    <scope>NUCLEOTIDE SEQUENCE [LARGE SCALE GENOMIC DNA]</scope>
    <source>
        <strain evidence="2 3">DSM 18921</strain>
    </source>
</reference>
<evidence type="ECO:0000313" key="3">
    <source>
        <dbReference type="Proteomes" id="UP000238338"/>
    </source>
</evidence>
<keyword evidence="3" id="KW-1185">Reference proteome</keyword>
<dbReference type="OrthoDB" id="8096613at2"/>
<dbReference type="RefSeq" id="WP_105513391.1">
    <property type="nucleotide sequence ID" value="NZ_PVEP01000001.1"/>
</dbReference>
<dbReference type="Proteomes" id="UP000238338">
    <property type="component" value="Unassembled WGS sequence"/>
</dbReference>
<accession>A0A2S8SEI4</accession>
<evidence type="ECO:0000259" key="1">
    <source>
        <dbReference type="Pfam" id="PF06568"/>
    </source>
</evidence>
<dbReference type="EMBL" id="PVEP01000001">
    <property type="protein sequence ID" value="PQV59200.1"/>
    <property type="molecule type" value="Genomic_DNA"/>
</dbReference>
<organism evidence="2 3">
    <name type="scientific">Albidovulum denitrificans</name>
    <dbReference type="NCBI Taxonomy" id="404881"/>
    <lineage>
        <taxon>Bacteria</taxon>
        <taxon>Pseudomonadati</taxon>
        <taxon>Pseudomonadota</taxon>
        <taxon>Alphaproteobacteria</taxon>
        <taxon>Rhodobacterales</taxon>
        <taxon>Paracoccaceae</taxon>
        <taxon>Albidovulum</taxon>
    </lineage>
</organism>
<name>A0A2S8SEI4_9RHOB</name>
<dbReference type="InterPro" id="IPR009506">
    <property type="entry name" value="YjiS-like"/>
</dbReference>
<comment type="caution">
    <text evidence="2">The sequence shown here is derived from an EMBL/GenBank/DDBJ whole genome shotgun (WGS) entry which is preliminary data.</text>
</comment>
<dbReference type="Pfam" id="PF06568">
    <property type="entry name" value="YjiS-like"/>
    <property type="match status" value="1"/>
</dbReference>
<gene>
    <name evidence="2" type="ORF">LX70_01024</name>
</gene>